<dbReference type="OrthoDB" id="3403257at2"/>
<dbReference type="EMBL" id="FLRH01000004">
    <property type="protein sequence ID" value="SBT67673.1"/>
    <property type="molecule type" value="Genomic_DNA"/>
</dbReference>
<dbReference type="AlphaFoldDB" id="A0A1A9BES2"/>
<feature type="region of interest" description="Disordered" evidence="1">
    <location>
        <begin position="1"/>
        <end position="61"/>
    </location>
</feature>
<name>A0A1A9BES2_9ACTN</name>
<evidence type="ECO:0000313" key="3">
    <source>
        <dbReference type="Proteomes" id="UP000199558"/>
    </source>
</evidence>
<organism evidence="2 3">
    <name type="scientific">Micromonospora sediminicola</name>
    <dbReference type="NCBI Taxonomy" id="946078"/>
    <lineage>
        <taxon>Bacteria</taxon>
        <taxon>Bacillati</taxon>
        <taxon>Actinomycetota</taxon>
        <taxon>Actinomycetes</taxon>
        <taxon>Micromonosporales</taxon>
        <taxon>Micromonosporaceae</taxon>
        <taxon>Micromonospora</taxon>
    </lineage>
</organism>
<reference evidence="3" key="1">
    <citation type="submission" date="2016-06" db="EMBL/GenBank/DDBJ databases">
        <authorList>
            <person name="Varghese N."/>
            <person name="Submissions Spin"/>
        </authorList>
    </citation>
    <scope>NUCLEOTIDE SEQUENCE [LARGE SCALE GENOMIC DNA]</scope>
    <source>
        <strain evidence="3">DSM 45794</strain>
    </source>
</reference>
<evidence type="ECO:0008006" key="4">
    <source>
        <dbReference type="Google" id="ProtNLM"/>
    </source>
</evidence>
<accession>A0A1A9BES2</accession>
<protein>
    <recommendedName>
        <fullName evidence="4">GTPase activator</fullName>
    </recommendedName>
</protein>
<proteinExistence type="predicted"/>
<dbReference type="RefSeq" id="WP_091578670.1">
    <property type="nucleotide sequence ID" value="NZ_FLRH01000004.1"/>
</dbReference>
<dbReference type="Proteomes" id="UP000199558">
    <property type="component" value="Unassembled WGS sequence"/>
</dbReference>
<evidence type="ECO:0000256" key="1">
    <source>
        <dbReference type="SAM" id="MobiDB-lite"/>
    </source>
</evidence>
<evidence type="ECO:0000313" key="2">
    <source>
        <dbReference type="EMBL" id="SBT67673.1"/>
    </source>
</evidence>
<keyword evidence="3" id="KW-1185">Reference proteome</keyword>
<feature type="compositionally biased region" description="Basic and acidic residues" evidence="1">
    <location>
        <begin position="1"/>
        <end position="22"/>
    </location>
</feature>
<sequence length="61" mass="6422">MEERRDEAGRDPRATREAEEAHGGSMAPDLVDDTGHRVADPPVPDNEPSAPGRPGEDGTGS</sequence>
<dbReference type="STRING" id="946078.GA0070622_4736"/>
<gene>
    <name evidence="2" type="ORF">GA0070622_4736</name>
</gene>